<dbReference type="Proteomes" id="UP001172159">
    <property type="component" value="Unassembled WGS sequence"/>
</dbReference>
<keyword evidence="2" id="KW-0472">Membrane</keyword>
<feature type="transmembrane region" description="Helical" evidence="2">
    <location>
        <begin position="12"/>
        <end position="32"/>
    </location>
</feature>
<gene>
    <name evidence="3" type="ORF">B0T21DRAFT_351591</name>
</gene>
<proteinExistence type="predicted"/>
<evidence type="ECO:0000256" key="1">
    <source>
        <dbReference type="SAM" id="MobiDB-lite"/>
    </source>
</evidence>
<evidence type="ECO:0000256" key="2">
    <source>
        <dbReference type="SAM" id="Phobius"/>
    </source>
</evidence>
<feature type="region of interest" description="Disordered" evidence="1">
    <location>
        <begin position="42"/>
        <end position="72"/>
    </location>
</feature>
<keyword evidence="2" id="KW-0812">Transmembrane</keyword>
<evidence type="ECO:0000313" key="4">
    <source>
        <dbReference type="Proteomes" id="UP001172159"/>
    </source>
</evidence>
<organism evidence="3 4">
    <name type="scientific">Apiosordaria backusii</name>
    <dbReference type="NCBI Taxonomy" id="314023"/>
    <lineage>
        <taxon>Eukaryota</taxon>
        <taxon>Fungi</taxon>
        <taxon>Dikarya</taxon>
        <taxon>Ascomycota</taxon>
        <taxon>Pezizomycotina</taxon>
        <taxon>Sordariomycetes</taxon>
        <taxon>Sordariomycetidae</taxon>
        <taxon>Sordariales</taxon>
        <taxon>Lasiosphaeriaceae</taxon>
        <taxon>Apiosordaria</taxon>
    </lineage>
</organism>
<protein>
    <submittedName>
        <fullName evidence="3">Uncharacterized protein</fullName>
    </submittedName>
</protein>
<evidence type="ECO:0000313" key="3">
    <source>
        <dbReference type="EMBL" id="KAK0718795.1"/>
    </source>
</evidence>
<dbReference type="EMBL" id="JAUKTV010000013">
    <property type="protein sequence ID" value="KAK0718795.1"/>
    <property type="molecule type" value="Genomic_DNA"/>
</dbReference>
<name>A0AA40AMX0_9PEZI</name>
<keyword evidence="2" id="KW-1133">Transmembrane helix</keyword>
<reference evidence="3" key="1">
    <citation type="submission" date="2023-06" db="EMBL/GenBank/DDBJ databases">
        <title>Genome-scale phylogeny and comparative genomics of the fungal order Sordariales.</title>
        <authorList>
            <consortium name="Lawrence Berkeley National Laboratory"/>
            <person name="Hensen N."/>
            <person name="Bonometti L."/>
            <person name="Westerberg I."/>
            <person name="Brannstrom I.O."/>
            <person name="Guillou S."/>
            <person name="Cros-Aarteil S."/>
            <person name="Calhoun S."/>
            <person name="Haridas S."/>
            <person name="Kuo A."/>
            <person name="Mondo S."/>
            <person name="Pangilinan J."/>
            <person name="Riley R."/>
            <person name="Labutti K."/>
            <person name="Andreopoulos B."/>
            <person name="Lipzen A."/>
            <person name="Chen C."/>
            <person name="Yanf M."/>
            <person name="Daum C."/>
            <person name="Ng V."/>
            <person name="Clum A."/>
            <person name="Steindorff A."/>
            <person name="Ohm R."/>
            <person name="Martin F."/>
            <person name="Silar P."/>
            <person name="Natvig D."/>
            <person name="Lalanne C."/>
            <person name="Gautier V."/>
            <person name="Ament-Velasquez S.L."/>
            <person name="Kruys A."/>
            <person name="Hutchinson M.I."/>
            <person name="Powell A.J."/>
            <person name="Barry K."/>
            <person name="Miller A.N."/>
            <person name="Grigoriev I.V."/>
            <person name="Debuchy R."/>
            <person name="Gladieux P."/>
            <person name="Thoren M.H."/>
            <person name="Johannesson H."/>
        </authorList>
    </citation>
    <scope>NUCLEOTIDE SEQUENCE</scope>
    <source>
        <strain evidence="3">CBS 540.89</strain>
    </source>
</reference>
<comment type="caution">
    <text evidence="3">The sequence shown here is derived from an EMBL/GenBank/DDBJ whole genome shotgun (WGS) entry which is preliminary data.</text>
</comment>
<accession>A0AA40AMX0</accession>
<dbReference type="AlphaFoldDB" id="A0AA40AMX0"/>
<sequence length="192" mass="20000">MDPFQAYPFPPPLSLVLLVLVATFVSILVTFFTTKQHYQNSTSTYTTSQAPKNTTPEPISEPSASRLTHEPLPAGPLPILIPTGNAANTISPSPVVAWRNSFGANMLPPRTRTSLSSSVVGRKGSCARCSWSSSDGDNGSGSEGSVVGSVGSREMFFGNMGGSSEVVAGGAWGGGVVKGLGRRGEVRGRGER</sequence>
<feature type="compositionally biased region" description="Polar residues" evidence="1">
    <location>
        <begin position="49"/>
        <end position="66"/>
    </location>
</feature>
<keyword evidence="4" id="KW-1185">Reference proteome</keyword>